<dbReference type="GO" id="GO:0006355">
    <property type="term" value="P:regulation of DNA-templated transcription"/>
    <property type="evidence" value="ECO:0007669"/>
    <property type="project" value="InterPro"/>
</dbReference>
<dbReference type="SMART" id="SM00421">
    <property type="entry name" value="HTH_LUXR"/>
    <property type="match status" value="1"/>
</dbReference>
<dbReference type="PANTHER" id="PTHR44688">
    <property type="entry name" value="DNA-BINDING TRANSCRIPTIONAL ACTIVATOR DEVR_DOSR"/>
    <property type="match status" value="1"/>
</dbReference>
<comment type="caution">
    <text evidence="6">The sequence shown here is derived from an EMBL/GenBank/DDBJ whole genome shotgun (WGS) entry which is preliminary data.</text>
</comment>
<organism evidence="6 8">
    <name type="scientific">Vibrio anguillarum</name>
    <name type="common">Listonella anguillarum</name>
    <dbReference type="NCBI Taxonomy" id="55601"/>
    <lineage>
        <taxon>Bacteria</taxon>
        <taxon>Pseudomonadati</taxon>
        <taxon>Pseudomonadota</taxon>
        <taxon>Gammaproteobacteria</taxon>
        <taxon>Vibrionales</taxon>
        <taxon>Vibrionaceae</taxon>
        <taxon>Vibrio</taxon>
    </lineage>
</organism>
<keyword evidence="1" id="KW-0805">Transcription regulation</keyword>
<dbReference type="CDD" id="cd06170">
    <property type="entry name" value="LuxR_C_like"/>
    <property type="match status" value="1"/>
</dbReference>
<evidence type="ECO:0000256" key="1">
    <source>
        <dbReference type="ARBA" id="ARBA00023015"/>
    </source>
</evidence>
<evidence type="ECO:0000256" key="3">
    <source>
        <dbReference type="ARBA" id="ARBA00023163"/>
    </source>
</evidence>
<dbReference type="InterPro" id="IPR000792">
    <property type="entry name" value="Tscrpt_reg_LuxR_C"/>
</dbReference>
<dbReference type="Proteomes" id="UP000786185">
    <property type="component" value="Unassembled WGS sequence"/>
</dbReference>
<dbReference type="RefSeq" id="WP_194664665.1">
    <property type="nucleotide sequence ID" value="NZ_RDPI01000730.1"/>
</dbReference>
<feature type="domain" description="HTH luxR-type" evidence="4">
    <location>
        <begin position="190"/>
        <end position="255"/>
    </location>
</feature>
<dbReference type="EMBL" id="SCLC01000001">
    <property type="protein sequence ID" value="MBF4433248.1"/>
    <property type="molecule type" value="Genomic_DNA"/>
</dbReference>
<accession>A0AAW4BCH0</accession>
<evidence type="ECO:0000256" key="2">
    <source>
        <dbReference type="ARBA" id="ARBA00023125"/>
    </source>
</evidence>
<evidence type="ECO:0000313" key="7">
    <source>
        <dbReference type="Proteomes" id="UP000726136"/>
    </source>
</evidence>
<dbReference type="PROSITE" id="PS50043">
    <property type="entry name" value="HTH_LUXR_2"/>
    <property type="match status" value="1"/>
</dbReference>
<keyword evidence="7" id="KW-1185">Reference proteome</keyword>
<evidence type="ECO:0000259" key="4">
    <source>
        <dbReference type="PROSITE" id="PS50043"/>
    </source>
</evidence>
<dbReference type="Pfam" id="PF00196">
    <property type="entry name" value="GerE"/>
    <property type="match status" value="1"/>
</dbReference>
<dbReference type="AlphaFoldDB" id="A0AAW4BCH0"/>
<dbReference type="Proteomes" id="UP000726136">
    <property type="component" value="Unassembled WGS sequence"/>
</dbReference>
<dbReference type="InterPro" id="IPR036388">
    <property type="entry name" value="WH-like_DNA-bd_sf"/>
</dbReference>
<protein>
    <submittedName>
        <fullName evidence="6">LuxR family transcriptional regulator</fullName>
    </submittedName>
</protein>
<gene>
    <name evidence="5" type="ORF">EAY46_25520</name>
    <name evidence="6" type="ORF">ERJ77_01810</name>
</gene>
<evidence type="ECO:0000313" key="5">
    <source>
        <dbReference type="EMBL" id="MBF4376346.1"/>
    </source>
</evidence>
<evidence type="ECO:0000313" key="6">
    <source>
        <dbReference type="EMBL" id="MBF4433248.1"/>
    </source>
</evidence>
<evidence type="ECO:0000313" key="8">
    <source>
        <dbReference type="Proteomes" id="UP000786185"/>
    </source>
</evidence>
<name>A0AAW4BCH0_VIBAN</name>
<dbReference type="PANTHER" id="PTHR44688:SF16">
    <property type="entry name" value="DNA-BINDING TRANSCRIPTIONAL ACTIVATOR DEVR_DOSR"/>
    <property type="match status" value="1"/>
</dbReference>
<dbReference type="Gene3D" id="1.10.10.10">
    <property type="entry name" value="Winged helix-like DNA-binding domain superfamily/Winged helix DNA-binding domain"/>
    <property type="match status" value="1"/>
</dbReference>
<dbReference type="GO" id="GO:0003677">
    <property type="term" value="F:DNA binding"/>
    <property type="evidence" value="ECO:0007669"/>
    <property type="project" value="UniProtKB-KW"/>
</dbReference>
<dbReference type="SUPFAM" id="SSF46894">
    <property type="entry name" value="C-terminal effector domain of the bipartite response regulators"/>
    <property type="match status" value="1"/>
</dbReference>
<reference evidence="6 7" key="1">
    <citation type="journal article" date="2021" name="PeerJ">
        <title>Analysis of 44 Vibrio anguillarum genomes reveals high genetic diversity.</title>
        <authorList>
            <person name="Hansen M.J."/>
            <person name="Dalsgaard I."/>
        </authorList>
    </citation>
    <scope>NUCLEOTIDE SEQUENCE</scope>
    <source>
        <strain evidence="5 7">040915-1/1B</strain>
        <strain evidence="6">850617-1/1</strain>
    </source>
</reference>
<sequence>MNEVIEKNKNPLKISNDPFEALDEISSYLKHISYSYDRRVNDVDGLIGYWQTPEYIQGIVDIVRECKRILSTTQAVNYDEVKASAVMTFVNTIRGAYESGFTNNHPTNYDIYRFAQLHVKDNYNVNTENWDDESAKESRKDDHDSMIEEINLLKKQCDCLLKLNTEFADFAERQGWKHALIDRHFHLKEEHQQTNALSKSEYRVMQVIDKQSSCCQLAEKLFITESTLKGHLSRIYKKLGVKNRAELIAKIDRDKLS</sequence>
<proteinExistence type="predicted"/>
<dbReference type="EMBL" id="RDPI01000730">
    <property type="protein sequence ID" value="MBF4376346.1"/>
    <property type="molecule type" value="Genomic_DNA"/>
</dbReference>
<keyword evidence="2" id="KW-0238">DNA-binding</keyword>
<dbReference type="InterPro" id="IPR016032">
    <property type="entry name" value="Sig_transdc_resp-reg_C-effctor"/>
</dbReference>
<keyword evidence="3" id="KW-0804">Transcription</keyword>